<name>A0ABT8R6Z5_9BACT</name>
<evidence type="ECO:0000313" key="2">
    <source>
        <dbReference type="Proteomes" id="UP001168528"/>
    </source>
</evidence>
<evidence type="ECO:0008006" key="3">
    <source>
        <dbReference type="Google" id="ProtNLM"/>
    </source>
</evidence>
<sequence>MQTYVKSIISALLTCILLFTGCNSTKLTTNHKEGDLPTFDKAFIIINNYNETRFYRNLVTELRRELLSNTIRSEILTIDELSLKTEEDITRMIAEFNPQVVMEFKELRKTTTPLVIPDMYTPLMVNDGRVCLIEIKNYQTNEIIWKGKLVTDELWKSKQAARKSIHKLFEAFTNSNLISLR</sequence>
<keyword evidence="2" id="KW-1185">Reference proteome</keyword>
<dbReference type="EMBL" id="JAUKPO010000009">
    <property type="protein sequence ID" value="MDO1447872.1"/>
    <property type="molecule type" value="Genomic_DNA"/>
</dbReference>
<evidence type="ECO:0000313" key="1">
    <source>
        <dbReference type="EMBL" id="MDO1447872.1"/>
    </source>
</evidence>
<gene>
    <name evidence="1" type="ORF">Q0590_16490</name>
</gene>
<accession>A0ABT8R6Z5</accession>
<proteinExistence type="predicted"/>
<dbReference type="PROSITE" id="PS51257">
    <property type="entry name" value="PROKAR_LIPOPROTEIN"/>
    <property type="match status" value="1"/>
</dbReference>
<reference evidence="1" key="1">
    <citation type="submission" date="2023-07" db="EMBL/GenBank/DDBJ databases">
        <title>The genome sequence of Rhodocytophaga aerolata KACC 12507.</title>
        <authorList>
            <person name="Zhang X."/>
        </authorList>
    </citation>
    <scope>NUCLEOTIDE SEQUENCE</scope>
    <source>
        <strain evidence="1">KACC 12507</strain>
    </source>
</reference>
<dbReference type="RefSeq" id="WP_302038677.1">
    <property type="nucleotide sequence ID" value="NZ_JAUKPO010000009.1"/>
</dbReference>
<protein>
    <recommendedName>
        <fullName evidence="3">DUF4136 domain-containing protein</fullName>
    </recommendedName>
</protein>
<dbReference type="Proteomes" id="UP001168528">
    <property type="component" value="Unassembled WGS sequence"/>
</dbReference>
<comment type="caution">
    <text evidence="1">The sequence shown here is derived from an EMBL/GenBank/DDBJ whole genome shotgun (WGS) entry which is preliminary data.</text>
</comment>
<organism evidence="1 2">
    <name type="scientific">Rhodocytophaga aerolata</name>
    <dbReference type="NCBI Taxonomy" id="455078"/>
    <lineage>
        <taxon>Bacteria</taxon>
        <taxon>Pseudomonadati</taxon>
        <taxon>Bacteroidota</taxon>
        <taxon>Cytophagia</taxon>
        <taxon>Cytophagales</taxon>
        <taxon>Rhodocytophagaceae</taxon>
        <taxon>Rhodocytophaga</taxon>
    </lineage>
</organism>